<sequence>MYKTIAHVPLTPRICELFELTERGLPSVQPKRSKSEINASRGFPKDLETRYSCKSSVLLKEMSYNDYHLKTRIKWPSTAFCQSQTSSFTWISKLKESRSHIYTGNVFYSVWTSCKAALDFLKTLPEHSGLKIKSFYIPSRAATTSEGDNMCFHEQLCKFIPAEMQLEDVTIGVPNDLDDAGDGNNNSTNGSASMLLPD</sequence>
<dbReference type="AlphaFoldDB" id="A0A6A6YYY1"/>
<dbReference type="EMBL" id="MU003695">
    <property type="protein sequence ID" value="KAF2814031.1"/>
    <property type="molecule type" value="Genomic_DNA"/>
</dbReference>
<feature type="region of interest" description="Disordered" evidence="1">
    <location>
        <begin position="174"/>
        <end position="198"/>
    </location>
</feature>
<reference evidence="4" key="2">
    <citation type="submission" date="2020-04" db="EMBL/GenBank/DDBJ databases">
        <authorList>
            <consortium name="NCBI Genome Project"/>
        </authorList>
    </citation>
    <scope>NUCLEOTIDE SEQUENCE</scope>
    <source>
        <strain evidence="4">CBS 304.34</strain>
    </source>
</reference>
<gene>
    <name evidence="2 4" type="ORF">BDZ99DRAFT_516655</name>
</gene>
<evidence type="ECO:0000256" key="1">
    <source>
        <dbReference type="SAM" id="MobiDB-lite"/>
    </source>
</evidence>
<dbReference type="RefSeq" id="XP_033580995.1">
    <property type="nucleotide sequence ID" value="XM_033725090.1"/>
</dbReference>
<evidence type="ECO:0000313" key="3">
    <source>
        <dbReference type="Proteomes" id="UP000504636"/>
    </source>
</evidence>
<accession>A0A6A6YYY1</accession>
<proteinExistence type="predicted"/>
<protein>
    <submittedName>
        <fullName evidence="2 4">Uncharacterized protein</fullName>
    </submittedName>
</protein>
<evidence type="ECO:0000313" key="2">
    <source>
        <dbReference type="EMBL" id="KAF2814031.1"/>
    </source>
</evidence>
<evidence type="ECO:0000313" key="4">
    <source>
        <dbReference type="RefSeq" id="XP_033580995.1"/>
    </source>
</evidence>
<reference evidence="4" key="3">
    <citation type="submission" date="2025-04" db="UniProtKB">
        <authorList>
            <consortium name="RefSeq"/>
        </authorList>
    </citation>
    <scope>IDENTIFICATION</scope>
    <source>
        <strain evidence="4">CBS 304.34</strain>
    </source>
</reference>
<keyword evidence="3" id="KW-1185">Reference proteome</keyword>
<dbReference type="Proteomes" id="UP000504636">
    <property type="component" value="Unplaced"/>
</dbReference>
<dbReference type="GeneID" id="54465983"/>
<name>A0A6A6YYY1_9PEZI</name>
<organism evidence="2">
    <name type="scientific">Mytilinidion resinicola</name>
    <dbReference type="NCBI Taxonomy" id="574789"/>
    <lineage>
        <taxon>Eukaryota</taxon>
        <taxon>Fungi</taxon>
        <taxon>Dikarya</taxon>
        <taxon>Ascomycota</taxon>
        <taxon>Pezizomycotina</taxon>
        <taxon>Dothideomycetes</taxon>
        <taxon>Pleosporomycetidae</taxon>
        <taxon>Mytilinidiales</taxon>
        <taxon>Mytilinidiaceae</taxon>
        <taxon>Mytilinidion</taxon>
    </lineage>
</organism>
<reference evidence="2 4" key="1">
    <citation type="journal article" date="2020" name="Stud. Mycol.">
        <title>101 Dothideomycetes genomes: a test case for predicting lifestyles and emergence of pathogens.</title>
        <authorList>
            <person name="Haridas S."/>
            <person name="Albert R."/>
            <person name="Binder M."/>
            <person name="Bloem J."/>
            <person name="Labutti K."/>
            <person name="Salamov A."/>
            <person name="Andreopoulos B."/>
            <person name="Baker S."/>
            <person name="Barry K."/>
            <person name="Bills G."/>
            <person name="Bluhm B."/>
            <person name="Cannon C."/>
            <person name="Castanera R."/>
            <person name="Culley D."/>
            <person name="Daum C."/>
            <person name="Ezra D."/>
            <person name="Gonzalez J."/>
            <person name="Henrissat B."/>
            <person name="Kuo A."/>
            <person name="Liang C."/>
            <person name="Lipzen A."/>
            <person name="Lutzoni F."/>
            <person name="Magnuson J."/>
            <person name="Mondo S."/>
            <person name="Nolan M."/>
            <person name="Ohm R."/>
            <person name="Pangilinan J."/>
            <person name="Park H.-J."/>
            <person name="Ramirez L."/>
            <person name="Alfaro M."/>
            <person name="Sun H."/>
            <person name="Tritt A."/>
            <person name="Yoshinaga Y."/>
            <person name="Zwiers L.-H."/>
            <person name="Turgeon B."/>
            <person name="Goodwin S."/>
            <person name="Spatafora J."/>
            <person name="Crous P."/>
            <person name="Grigoriev I."/>
        </authorList>
    </citation>
    <scope>NUCLEOTIDE SEQUENCE</scope>
    <source>
        <strain evidence="2 4">CBS 304.34</strain>
    </source>
</reference>